<reference evidence="4" key="1">
    <citation type="submission" date="2022-05" db="EMBL/GenBank/DDBJ databases">
        <authorList>
            <person name="Okamura Y."/>
        </authorList>
    </citation>
    <scope>NUCLEOTIDE SEQUENCE</scope>
</reference>
<keyword evidence="5" id="KW-1185">Reference proteome</keyword>
<dbReference type="GO" id="GO:0006260">
    <property type="term" value="P:DNA replication"/>
    <property type="evidence" value="ECO:0007669"/>
    <property type="project" value="InterPro"/>
</dbReference>
<comment type="similarity">
    <text evidence="2">Belongs to the replication factor A protein 3 family.</text>
</comment>
<dbReference type="Pfam" id="PF08661">
    <property type="entry name" value="Rep_fac-A_3"/>
    <property type="match status" value="1"/>
</dbReference>
<dbReference type="EMBL" id="CALOZG010000005">
    <property type="protein sequence ID" value="CAH4028326.1"/>
    <property type="molecule type" value="Genomic_DNA"/>
</dbReference>
<keyword evidence="3" id="KW-0539">Nucleus</keyword>
<dbReference type="GO" id="GO:0031981">
    <property type="term" value="C:nuclear lumen"/>
    <property type="evidence" value="ECO:0007669"/>
    <property type="project" value="UniProtKB-ARBA"/>
</dbReference>
<dbReference type="OrthoDB" id="188186at2759"/>
<evidence type="ECO:0000313" key="5">
    <source>
        <dbReference type="Proteomes" id="UP001152562"/>
    </source>
</evidence>
<dbReference type="GO" id="GO:0003677">
    <property type="term" value="F:DNA binding"/>
    <property type="evidence" value="ECO:0007669"/>
    <property type="project" value="InterPro"/>
</dbReference>
<proteinExistence type="inferred from homology"/>
<dbReference type="Gene3D" id="2.40.50.140">
    <property type="entry name" value="Nucleic acid-binding proteins"/>
    <property type="match status" value="1"/>
</dbReference>
<dbReference type="SUPFAM" id="SSF50249">
    <property type="entry name" value="Nucleic acid-binding proteins"/>
    <property type="match status" value="1"/>
</dbReference>
<evidence type="ECO:0000256" key="1">
    <source>
        <dbReference type="ARBA" id="ARBA00004123"/>
    </source>
</evidence>
<dbReference type="GO" id="GO:0006281">
    <property type="term" value="P:DNA repair"/>
    <property type="evidence" value="ECO:0007669"/>
    <property type="project" value="InterPro"/>
</dbReference>
<name>A0A9P0TB88_PIEBR</name>
<gene>
    <name evidence="4" type="ORF">PIBRA_LOCUS5215</name>
</gene>
<dbReference type="Proteomes" id="UP001152562">
    <property type="component" value="Unassembled WGS sequence"/>
</dbReference>
<dbReference type="GO" id="GO:0006310">
    <property type="term" value="P:DNA recombination"/>
    <property type="evidence" value="ECO:0007669"/>
    <property type="project" value="InterPro"/>
</dbReference>
<dbReference type="InterPro" id="IPR012340">
    <property type="entry name" value="NA-bd_OB-fold"/>
</dbReference>
<comment type="caution">
    <text evidence="4">The sequence shown here is derived from an EMBL/GenBank/DDBJ whole genome shotgun (WGS) entry which is preliminary data.</text>
</comment>
<sequence>MGDHDDFEDSQFPDNDEFVPYVTAGNLAQRNGTKVTVWGKVTKVSASEGFHVKTVDDQEVLIRLKKPQNEPLEGWYEIHGVSQGKSILCDDYVPFSEEMTKNIDTESQKALAKLLAALDDPWNLGDDGSSGLQGVTAME</sequence>
<dbReference type="InterPro" id="IPR013970">
    <property type="entry name" value="Rfa2"/>
</dbReference>
<comment type="subcellular location">
    <subcellularLocation>
        <location evidence="1">Nucleus</location>
    </subcellularLocation>
</comment>
<accession>A0A9P0TB88</accession>
<evidence type="ECO:0000256" key="3">
    <source>
        <dbReference type="ARBA" id="ARBA00023242"/>
    </source>
</evidence>
<organism evidence="4 5">
    <name type="scientific">Pieris brassicae</name>
    <name type="common">White butterfly</name>
    <name type="synonym">Large white butterfly</name>
    <dbReference type="NCBI Taxonomy" id="7116"/>
    <lineage>
        <taxon>Eukaryota</taxon>
        <taxon>Metazoa</taxon>
        <taxon>Ecdysozoa</taxon>
        <taxon>Arthropoda</taxon>
        <taxon>Hexapoda</taxon>
        <taxon>Insecta</taxon>
        <taxon>Pterygota</taxon>
        <taxon>Neoptera</taxon>
        <taxon>Endopterygota</taxon>
        <taxon>Lepidoptera</taxon>
        <taxon>Glossata</taxon>
        <taxon>Ditrysia</taxon>
        <taxon>Papilionoidea</taxon>
        <taxon>Pieridae</taxon>
        <taxon>Pierinae</taxon>
        <taxon>Pieris</taxon>
    </lineage>
</organism>
<evidence type="ECO:0000313" key="4">
    <source>
        <dbReference type="EMBL" id="CAH4028326.1"/>
    </source>
</evidence>
<dbReference type="AlphaFoldDB" id="A0A9P0TB88"/>
<protein>
    <submittedName>
        <fullName evidence="4">Uncharacterized protein</fullName>
    </submittedName>
</protein>
<evidence type="ECO:0000256" key="2">
    <source>
        <dbReference type="ARBA" id="ARBA00009761"/>
    </source>
</evidence>